<dbReference type="RefSeq" id="WP_074707689.1">
    <property type="nucleotide sequence ID" value="NZ_FNOP01000016.1"/>
</dbReference>
<evidence type="ECO:0000256" key="14">
    <source>
        <dbReference type="ARBA" id="ARBA00023288"/>
    </source>
</evidence>
<dbReference type="InterPro" id="IPR054765">
    <property type="entry name" value="SLBB_dom"/>
</dbReference>
<keyword evidence="8" id="KW-0625">Polysaccharide transport</keyword>
<dbReference type="InterPro" id="IPR049712">
    <property type="entry name" value="Poly_export"/>
</dbReference>
<evidence type="ECO:0000259" key="16">
    <source>
        <dbReference type="Pfam" id="PF02563"/>
    </source>
</evidence>
<evidence type="ECO:0000256" key="9">
    <source>
        <dbReference type="ARBA" id="ARBA00023065"/>
    </source>
</evidence>
<evidence type="ECO:0000256" key="10">
    <source>
        <dbReference type="ARBA" id="ARBA00023114"/>
    </source>
</evidence>
<evidence type="ECO:0000256" key="7">
    <source>
        <dbReference type="ARBA" id="ARBA00022729"/>
    </source>
</evidence>
<keyword evidence="11" id="KW-0472">Membrane</keyword>
<protein>
    <submittedName>
        <fullName evidence="18">Polysaccharide export outer membrane protein</fullName>
    </submittedName>
</protein>
<evidence type="ECO:0000256" key="6">
    <source>
        <dbReference type="ARBA" id="ARBA00022692"/>
    </source>
</evidence>
<feature type="chain" id="PRO_5032907401" evidence="15">
    <location>
        <begin position="22"/>
        <end position="217"/>
    </location>
</feature>
<keyword evidence="13" id="KW-0998">Cell outer membrane</keyword>
<keyword evidence="3" id="KW-0813">Transport</keyword>
<keyword evidence="4" id="KW-1134">Transmembrane beta strand</keyword>
<dbReference type="PANTHER" id="PTHR33619">
    <property type="entry name" value="POLYSACCHARIDE EXPORT PROTEIN GFCE-RELATED"/>
    <property type="match status" value="1"/>
</dbReference>
<dbReference type="SUPFAM" id="SSF142984">
    <property type="entry name" value="Nqo1 middle domain-like"/>
    <property type="match status" value="1"/>
</dbReference>
<evidence type="ECO:0000256" key="11">
    <source>
        <dbReference type="ARBA" id="ARBA00023136"/>
    </source>
</evidence>
<sequence length="217" mass="24070">MKKKILAMAFALASLALPACAENYTLRPGDQLNIVIVQEQDISSNLQNSKETPYTVRPDGTVSFPLVGQIQASGMTVDQFTRYLRDGLSRYYVEPDVTVNIVQLGGVRVHVFGEVKKPGTYELTKGHTIMDALGASGGFTWDAAKKKVFLIHQDDTNKAIRINLNNMLKTGNLKDNLVLKEGDILYLTKNGRIDFARDIVPFLSGAYMISEIRDNND</sequence>
<evidence type="ECO:0000256" key="12">
    <source>
        <dbReference type="ARBA" id="ARBA00023139"/>
    </source>
</evidence>
<dbReference type="Pfam" id="PF02563">
    <property type="entry name" value="Poly_export"/>
    <property type="match status" value="1"/>
</dbReference>
<keyword evidence="14" id="KW-0449">Lipoprotein</keyword>
<dbReference type="Proteomes" id="UP000182379">
    <property type="component" value="Unassembled WGS sequence"/>
</dbReference>
<keyword evidence="12" id="KW-0564">Palmitate</keyword>
<keyword evidence="5" id="KW-0762">Sugar transport</keyword>
<dbReference type="PANTHER" id="PTHR33619:SF3">
    <property type="entry name" value="POLYSACCHARIDE EXPORT PROTEIN GFCE-RELATED"/>
    <property type="match status" value="1"/>
</dbReference>
<evidence type="ECO:0000256" key="13">
    <source>
        <dbReference type="ARBA" id="ARBA00023237"/>
    </source>
</evidence>
<evidence type="ECO:0000313" key="19">
    <source>
        <dbReference type="Proteomes" id="UP000182379"/>
    </source>
</evidence>
<keyword evidence="6" id="KW-0812">Transmembrane</keyword>
<dbReference type="GO" id="GO:0015288">
    <property type="term" value="F:porin activity"/>
    <property type="evidence" value="ECO:0007669"/>
    <property type="project" value="UniProtKB-KW"/>
</dbReference>
<gene>
    <name evidence="18" type="ORF">SAMN05216495_11616</name>
</gene>
<evidence type="ECO:0000259" key="17">
    <source>
        <dbReference type="Pfam" id="PF22461"/>
    </source>
</evidence>
<keyword evidence="10" id="KW-0626">Porin</keyword>
<evidence type="ECO:0000256" key="8">
    <source>
        <dbReference type="ARBA" id="ARBA00023047"/>
    </source>
</evidence>
<feature type="domain" description="Polysaccharide export protein N-terminal" evidence="16">
    <location>
        <begin position="21"/>
        <end position="101"/>
    </location>
</feature>
<keyword evidence="9" id="KW-0406">Ion transport</keyword>
<reference evidence="18 19" key="1">
    <citation type="submission" date="2016-10" db="EMBL/GenBank/DDBJ databases">
        <authorList>
            <person name="Varghese N."/>
            <person name="Submissions S."/>
        </authorList>
    </citation>
    <scope>NUCLEOTIDE SEQUENCE [LARGE SCALE GENOMIC DNA]</scope>
    <source>
        <strain evidence="18 19">WCC6</strain>
    </source>
</reference>
<proteinExistence type="inferred from homology"/>
<dbReference type="GO" id="GO:0009279">
    <property type="term" value="C:cell outer membrane"/>
    <property type="evidence" value="ECO:0007669"/>
    <property type="project" value="UniProtKB-SubCell"/>
</dbReference>
<keyword evidence="7 15" id="KW-0732">Signal</keyword>
<evidence type="ECO:0000256" key="2">
    <source>
        <dbReference type="ARBA" id="ARBA00009450"/>
    </source>
</evidence>
<dbReference type="EMBL" id="FNOP01000016">
    <property type="protein sequence ID" value="SDX19973.1"/>
    <property type="molecule type" value="Genomic_DNA"/>
</dbReference>
<dbReference type="Gene3D" id="3.30.1950.10">
    <property type="entry name" value="wza like domain"/>
    <property type="match status" value="1"/>
</dbReference>
<comment type="subcellular location">
    <subcellularLocation>
        <location evidence="1">Cell outer membrane</location>
        <topology evidence="1">Multi-pass membrane protein</topology>
    </subcellularLocation>
</comment>
<feature type="domain" description="SLBB" evidence="17">
    <location>
        <begin position="108"/>
        <end position="186"/>
    </location>
</feature>
<evidence type="ECO:0000256" key="15">
    <source>
        <dbReference type="SAM" id="SignalP"/>
    </source>
</evidence>
<feature type="signal peptide" evidence="15">
    <location>
        <begin position="1"/>
        <end position="21"/>
    </location>
</feature>
<evidence type="ECO:0000256" key="5">
    <source>
        <dbReference type="ARBA" id="ARBA00022597"/>
    </source>
</evidence>
<organism evidence="18 19">
    <name type="scientific">Acidaminococcus fermentans</name>
    <dbReference type="NCBI Taxonomy" id="905"/>
    <lineage>
        <taxon>Bacteria</taxon>
        <taxon>Bacillati</taxon>
        <taxon>Bacillota</taxon>
        <taxon>Negativicutes</taxon>
        <taxon>Acidaminococcales</taxon>
        <taxon>Acidaminococcaceae</taxon>
        <taxon>Acidaminococcus</taxon>
    </lineage>
</organism>
<evidence type="ECO:0000256" key="1">
    <source>
        <dbReference type="ARBA" id="ARBA00004571"/>
    </source>
</evidence>
<evidence type="ECO:0000256" key="3">
    <source>
        <dbReference type="ARBA" id="ARBA00022448"/>
    </source>
</evidence>
<comment type="similarity">
    <text evidence="2">Belongs to the BexD/CtrA/VexA family.</text>
</comment>
<dbReference type="GO" id="GO:0046930">
    <property type="term" value="C:pore complex"/>
    <property type="evidence" value="ECO:0007669"/>
    <property type="project" value="UniProtKB-KW"/>
</dbReference>
<evidence type="ECO:0000313" key="18">
    <source>
        <dbReference type="EMBL" id="SDX19973.1"/>
    </source>
</evidence>
<dbReference type="Gene3D" id="3.10.560.10">
    <property type="entry name" value="Outer membrane lipoprotein wza domain like"/>
    <property type="match status" value="1"/>
</dbReference>
<evidence type="ECO:0000256" key="4">
    <source>
        <dbReference type="ARBA" id="ARBA00022452"/>
    </source>
</evidence>
<dbReference type="InterPro" id="IPR003715">
    <property type="entry name" value="Poly_export_N"/>
</dbReference>
<accession>A0A1H2ZR92</accession>
<name>A0A1H2ZR92_ACIFE</name>
<dbReference type="AlphaFoldDB" id="A0A1H2ZR92"/>
<dbReference type="GO" id="GO:0006811">
    <property type="term" value="P:monoatomic ion transport"/>
    <property type="evidence" value="ECO:0007669"/>
    <property type="project" value="UniProtKB-KW"/>
</dbReference>
<dbReference type="Pfam" id="PF22461">
    <property type="entry name" value="SLBB_2"/>
    <property type="match status" value="1"/>
</dbReference>
<comment type="caution">
    <text evidence="18">The sequence shown here is derived from an EMBL/GenBank/DDBJ whole genome shotgun (WGS) entry which is preliminary data.</text>
</comment>
<dbReference type="GO" id="GO:0015159">
    <property type="term" value="F:polysaccharide transmembrane transporter activity"/>
    <property type="evidence" value="ECO:0007669"/>
    <property type="project" value="InterPro"/>
</dbReference>